<sequence>MASNQTQAVKDPVQLEEERLEDAFAHLNQLHLQLRELRSALPRMLEPLKAKQPSPEAMYSTFVRSYDSTIKEVARFGEVLGGQETKQAFDLAGESRKRAPKVKQWRPTEDPNWAEPPSKRIKTV</sequence>
<dbReference type="EMBL" id="MU864937">
    <property type="protein sequence ID" value="KAK4465721.1"/>
    <property type="molecule type" value="Genomic_DNA"/>
</dbReference>
<dbReference type="AlphaFoldDB" id="A0AAV9I138"/>
<dbReference type="Proteomes" id="UP001321749">
    <property type="component" value="Unassembled WGS sequence"/>
</dbReference>
<gene>
    <name evidence="2" type="ORF">QBC42DRAFT_260804</name>
</gene>
<protein>
    <submittedName>
        <fullName evidence="2">Uncharacterized protein</fullName>
    </submittedName>
</protein>
<keyword evidence="3" id="KW-1185">Reference proteome</keyword>
<evidence type="ECO:0000313" key="2">
    <source>
        <dbReference type="EMBL" id="KAK4465721.1"/>
    </source>
</evidence>
<evidence type="ECO:0000313" key="3">
    <source>
        <dbReference type="Proteomes" id="UP001321749"/>
    </source>
</evidence>
<feature type="region of interest" description="Disordered" evidence="1">
    <location>
        <begin position="90"/>
        <end position="124"/>
    </location>
</feature>
<organism evidence="2 3">
    <name type="scientific">Cladorrhinum samala</name>
    <dbReference type="NCBI Taxonomy" id="585594"/>
    <lineage>
        <taxon>Eukaryota</taxon>
        <taxon>Fungi</taxon>
        <taxon>Dikarya</taxon>
        <taxon>Ascomycota</taxon>
        <taxon>Pezizomycotina</taxon>
        <taxon>Sordariomycetes</taxon>
        <taxon>Sordariomycetidae</taxon>
        <taxon>Sordariales</taxon>
        <taxon>Podosporaceae</taxon>
        <taxon>Cladorrhinum</taxon>
    </lineage>
</organism>
<accession>A0AAV9I138</accession>
<comment type="caution">
    <text evidence="2">The sequence shown here is derived from an EMBL/GenBank/DDBJ whole genome shotgun (WGS) entry which is preliminary data.</text>
</comment>
<evidence type="ECO:0000256" key="1">
    <source>
        <dbReference type="SAM" id="MobiDB-lite"/>
    </source>
</evidence>
<reference evidence="2" key="2">
    <citation type="submission" date="2023-06" db="EMBL/GenBank/DDBJ databases">
        <authorList>
            <consortium name="Lawrence Berkeley National Laboratory"/>
            <person name="Mondo S.J."/>
            <person name="Hensen N."/>
            <person name="Bonometti L."/>
            <person name="Westerberg I."/>
            <person name="Brannstrom I.O."/>
            <person name="Guillou S."/>
            <person name="Cros-Aarteil S."/>
            <person name="Calhoun S."/>
            <person name="Haridas S."/>
            <person name="Kuo A."/>
            <person name="Pangilinan J."/>
            <person name="Riley R."/>
            <person name="Labutti K."/>
            <person name="Andreopoulos B."/>
            <person name="Lipzen A."/>
            <person name="Chen C."/>
            <person name="Yanf M."/>
            <person name="Daum C."/>
            <person name="Ng V."/>
            <person name="Clum A."/>
            <person name="Steindorff A."/>
            <person name="Ohm R."/>
            <person name="Martin F."/>
            <person name="Silar P."/>
            <person name="Natvig D."/>
            <person name="Lalanne C."/>
            <person name="Gautier V."/>
            <person name="Ament-Velasquez S.L."/>
            <person name="Kruys A."/>
            <person name="Hutchinson M.I."/>
            <person name="Powell A.J."/>
            <person name="Barry K."/>
            <person name="Miller A.N."/>
            <person name="Grigoriev I.V."/>
            <person name="Debuchy R."/>
            <person name="Gladieux P."/>
            <person name="Thoren M.H."/>
            <person name="Johannesson H."/>
        </authorList>
    </citation>
    <scope>NUCLEOTIDE SEQUENCE</scope>
    <source>
        <strain evidence="2">PSN324</strain>
    </source>
</reference>
<proteinExistence type="predicted"/>
<name>A0AAV9I138_9PEZI</name>
<reference evidence="2" key="1">
    <citation type="journal article" date="2023" name="Mol. Phylogenet. Evol.">
        <title>Genome-scale phylogeny and comparative genomics of the fungal order Sordariales.</title>
        <authorList>
            <person name="Hensen N."/>
            <person name="Bonometti L."/>
            <person name="Westerberg I."/>
            <person name="Brannstrom I.O."/>
            <person name="Guillou S."/>
            <person name="Cros-Aarteil S."/>
            <person name="Calhoun S."/>
            <person name="Haridas S."/>
            <person name="Kuo A."/>
            <person name="Mondo S."/>
            <person name="Pangilinan J."/>
            <person name="Riley R."/>
            <person name="LaButti K."/>
            <person name="Andreopoulos B."/>
            <person name="Lipzen A."/>
            <person name="Chen C."/>
            <person name="Yan M."/>
            <person name="Daum C."/>
            <person name="Ng V."/>
            <person name="Clum A."/>
            <person name="Steindorff A."/>
            <person name="Ohm R.A."/>
            <person name="Martin F."/>
            <person name="Silar P."/>
            <person name="Natvig D.O."/>
            <person name="Lalanne C."/>
            <person name="Gautier V."/>
            <person name="Ament-Velasquez S.L."/>
            <person name="Kruys A."/>
            <person name="Hutchinson M.I."/>
            <person name="Powell A.J."/>
            <person name="Barry K."/>
            <person name="Miller A.N."/>
            <person name="Grigoriev I.V."/>
            <person name="Debuchy R."/>
            <person name="Gladieux P."/>
            <person name="Hiltunen Thoren M."/>
            <person name="Johannesson H."/>
        </authorList>
    </citation>
    <scope>NUCLEOTIDE SEQUENCE</scope>
    <source>
        <strain evidence="2">PSN324</strain>
    </source>
</reference>